<feature type="region of interest" description="Disordered" evidence="1">
    <location>
        <begin position="1"/>
        <end position="44"/>
    </location>
</feature>
<sequence length="347" mass="39985">MTNPKLRKGRNRASLKEFLEEEIPTNEGGNLTPTDDSNVRSHKKHDSAFKIRFETLPLRDVRLNYKNKRLITQMVRFIPDEIIEAYEESSGLTMEDFIKTKVKDIPINKIIHQHHVASGKIKGSTRGGKQTFDSDIANYPCHDDLYDLKEEGIFIGKGVCFSNIKSSNDEVNNLIETFVEKVRLTGESLSITQELTEIPAVFKTGAMHTLAYGHQRYCYLVYSLGLNEPYYFILKTNNDKQDRTIYLENNTKSSEGGYEQLLSFYFAAKDTDGSSDEIMKTLSIKRSYFFKIKPFIDDFRLINVVKQYGIHQSLHHITEQYRIVKQALTALESSPSKDKILKDLRTR</sequence>
<dbReference type="BioCyc" id="AMAC1300253:G12YX-3467-MONOMER"/>
<evidence type="ECO:0000313" key="2">
    <source>
        <dbReference type="EMBL" id="AGP79820.1"/>
    </source>
</evidence>
<feature type="compositionally biased region" description="Polar residues" evidence="1">
    <location>
        <begin position="27"/>
        <end position="36"/>
    </location>
</feature>
<organism evidence="2 3">
    <name type="scientific">Alteromonas mediterranea 615</name>
    <dbReference type="NCBI Taxonomy" id="1300253"/>
    <lineage>
        <taxon>Bacteria</taxon>
        <taxon>Pseudomonadati</taxon>
        <taxon>Pseudomonadota</taxon>
        <taxon>Gammaproteobacteria</taxon>
        <taxon>Alteromonadales</taxon>
        <taxon>Alteromonadaceae</taxon>
        <taxon>Alteromonas/Salinimonas group</taxon>
        <taxon>Alteromonas</taxon>
    </lineage>
</organism>
<dbReference type="PATRIC" id="fig|1300253.3.peg.4582"/>
<gene>
    <name evidence="2" type="ORF">I633_21966</name>
</gene>
<accession>S5AIW2</accession>
<evidence type="ECO:0000256" key="1">
    <source>
        <dbReference type="SAM" id="MobiDB-lite"/>
    </source>
</evidence>
<geneLocation type="plasmid" evidence="2">
    <name>unnamed</name>
</geneLocation>
<name>S5AIW2_9ALTE</name>
<dbReference type="AlphaFoldDB" id="S5AIW2"/>
<protein>
    <submittedName>
        <fullName evidence="2">Uncharacterized protein</fullName>
    </submittedName>
</protein>
<reference evidence="2 3" key="1">
    <citation type="journal article" date="2013" name="Genome Biol. Evol.">
        <title>Genomic Diversity of "Deep Ecotype" Alteromonas macleodii Isolates: Evidence for Pan-Mediterranean Clonal Frames.</title>
        <authorList>
            <person name="Lopez-Perez M."/>
            <person name="Gonzaga A."/>
            <person name="Rodriguez-Valera F."/>
        </authorList>
    </citation>
    <scope>NUCLEOTIDE SEQUENCE [LARGE SCALE GENOMIC DNA]</scope>
    <source>
        <strain evidence="3">'English Channel 615'</strain>
        <plasmid evidence="3">Plasmid</plasmid>
    </source>
</reference>
<keyword evidence="2" id="KW-0614">Plasmid</keyword>
<dbReference type="KEGG" id="amh:I633_21966"/>
<feature type="compositionally biased region" description="Basic residues" evidence="1">
    <location>
        <begin position="1"/>
        <end position="13"/>
    </location>
</feature>
<proteinExistence type="predicted"/>
<dbReference type="HOGENOM" id="CLU_798406_0_0_6"/>
<dbReference type="Proteomes" id="UP000014909">
    <property type="component" value="Plasmid unnamed"/>
</dbReference>
<dbReference type="EMBL" id="CP004847">
    <property type="protein sequence ID" value="AGP79820.1"/>
    <property type="molecule type" value="Genomic_DNA"/>
</dbReference>
<evidence type="ECO:0000313" key="3">
    <source>
        <dbReference type="Proteomes" id="UP000014909"/>
    </source>
</evidence>